<keyword evidence="3" id="KW-0396">Initiation factor</keyword>
<feature type="transmembrane region" description="Helical" evidence="16">
    <location>
        <begin position="111"/>
        <end position="131"/>
    </location>
</feature>
<proteinExistence type="inferred from homology"/>
<evidence type="ECO:0000256" key="15">
    <source>
        <dbReference type="SAM" id="MobiDB-lite"/>
    </source>
</evidence>
<dbReference type="PROSITE" id="PS50850">
    <property type="entry name" value="MFS"/>
    <property type="match status" value="1"/>
</dbReference>
<comment type="catalytic activity">
    <reaction evidence="13">
        <text>ATP + H2O = ADP + phosphate + H(+)</text>
        <dbReference type="Rhea" id="RHEA:13065"/>
        <dbReference type="ChEBI" id="CHEBI:15377"/>
        <dbReference type="ChEBI" id="CHEBI:15378"/>
        <dbReference type="ChEBI" id="CHEBI:30616"/>
        <dbReference type="ChEBI" id="CHEBI:43474"/>
        <dbReference type="ChEBI" id="CHEBI:456216"/>
        <dbReference type="EC" id="3.6.4.13"/>
    </reaction>
</comment>
<feature type="transmembrane region" description="Helical" evidence="16">
    <location>
        <begin position="328"/>
        <end position="347"/>
    </location>
</feature>
<feature type="transmembrane region" description="Helical" evidence="16">
    <location>
        <begin position="143"/>
        <end position="162"/>
    </location>
</feature>
<feature type="domain" description="Helicase ATP-binding" evidence="18">
    <location>
        <begin position="631"/>
        <end position="823"/>
    </location>
</feature>
<evidence type="ECO:0000256" key="8">
    <source>
        <dbReference type="ARBA" id="ARBA00022884"/>
    </source>
</evidence>
<feature type="transmembrane region" description="Helical" evidence="16">
    <location>
        <begin position="390"/>
        <end position="410"/>
    </location>
</feature>
<dbReference type="GO" id="GO:0003743">
    <property type="term" value="F:translation initiation factor activity"/>
    <property type="evidence" value="ECO:0007669"/>
    <property type="project" value="UniProtKB-KW"/>
</dbReference>
<dbReference type="GO" id="GO:0003723">
    <property type="term" value="F:RNA binding"/>
    <property type="evidence" value="ECO:0007669"/>
    <property type="project" value="UniProtKB-KW"/>
</dbReference>
<evidence type="ECO:0000256" key="9">
    <source>
        <dbReference type="ARBA" id="ARBA00024358"/>
    </source>
</evidence>
<feature type="transmembrane region" description="Helical" evidence="16">
    <location>
        <begin position="168"/>
        <end position="186"/>
    </location>
</feature>
<evidence type="ECO:0000313" key="21">
    <source>
        <dbReference type="EMBL" id="KAG0314584.1"/>
    </source>
</evidence>
<dbReference type="Gene3D" id="1.20.1250.20">
    <property type="entry name" value="MFS general substrate transporter like domains"/>
    <property type="match status" value="1"/>
</dbReference>
<dbReference type="Proteomes" id="UP000738325">
    <property type="component" value="Unassembled WGS sequence"/>
</dbReference>
<dbReference type="InterPro" id="IPR014001">
    <property type="entry name" value="Helicase_ATP-bd"/>
</dbReference>
<dbReference type="SUPFAM" id="SSF103473">
    <property type="entry name" value="MFS general substrate transporter"/>
    <property type="match status" value="1"/>
</dbReference>
<evidence type="ECO:0000259" key="19">
    <source>
        <dbReference type="PROSITE" id="PS51194"/>
    </source>
</evidence>
<gene>
    <name evidence="21" type="ORF">BGZ99_008047</name>
</gene>
<evidence type="ECO:0000259" key="20">
    <source>
        <dbReference type="PROSITE" id="PS51195"/>
    </source>
</evidence>
<protein>
    <recommendedName>
        <fullName evidence="10">ATP-dependent RNA helicase DED1</fullName>
        <ecNumber evidence="2">3.6.4.13</ecNumber>
    </recommendedName>
    <alternativeName>
        <fullName evidence="11">ATP-dependent RNA helicase ded1</fullName>
    </alternativeName>
</protein>
<feature type="transmembrane region" description="Helical" evidence="16">
    <location>
        <begin position="223"/>
        <end position="244"/>
    </location>
</feature>
<evidence type="ECO:0000256" key="10">
    <source>
        <dbReference type="ARBA" id="ARBA00024397"/>
    </source>
</evidence>
<keyword evidence="6" id="KW-0347">Helicase</keyword>
<dbReference type="FunFam" id="3.40.50.300:FF:000008">
    <property type="entry name" value="ATP-dependent RNA helicase RhlB"/>
    <property type="match status" value="1"/>
</dbReference>
<organism evidence="21 22">
    <name type="scientific">Dissophora globulifera</name>
    <dbReference type="NCBI Taxonomy" id="979702"/>
    <lineage>
        <taxon>Eukaryota</taxon>
        <taxon>Fungi</taxon>
        <taxon>Fungi incertae sedis</taxon>
        <taxon>Mucoromycota</taxon>
        <taxon>Mortierellomycotina</taxon>
        <taxon>Mortierellomycetes</taxon>
        <taxon>Mortierellales</taxon>
        <taxon>Mortierellaceae</taxon>
        <taxon>Dissophora</taxon>
    </lineage>
</organism>
<keyword evidence="4" id="KW-0547">Nucleotide-binding</keyword>
<dbReference type="GO" id="GO:0005524">
    <property type="term" value="F:ATP binding"/>
    <property type="evidence" value="ECO:0007669"/>
    <property type="project" value="UniProtKB-KW"/>
</dbReference>
<dbReference type="InterPro" id="IPR011545">
    <property type="entry name" value="DEAD/DEAH_box_helicase_dom"/>
</dbReference>
<evidence type="ECO:0000256" key="13">
    <source>
        <dbReference type="ARBA" id="ARBA00047984"/>
    </source>
</evidence>
<dbReference type="AlphaFoldDB" id="A0A9P6R984"/>
<feature type="short sequence motif" description="Q motif" evidence="14">
    <location>
        <begin position="600"/>
        <end position="628"/>
    </location>
</feature>
<dbReference type="Gene3D" id="1.20.1720.10">
    <property type="entry name" value="Multidrug resistance protein D"/>
    <property type="match status" value="1"/>
</dbReference>
<evidence type="ECO:0000256" key="4">
    <source>
        <dbReference type="ARBA" id="ARBA00022741"/>
    </source>
</evidence>
<feature type="transmembrane region" description="Helical" evidence="16">
    <location>
        <begin position="353"/>
        <end position="378"/>
    </location>
</feature>
<dbReference type="Pfam" id="PF00271">
    <property type="entry name" value="Helicase_C"/>
    <property type="match status" value="1"/>
</dbReference>
<dbReference type="GO" id="GO:0016787">
    <property type="term" value="F:hydrolase activity"/>
    <property type="evidence" value="ECO:0007669"/>
    <property type="project" value="UniProtKB-KW"/>
</dbReference>
<dbReference type="FunFam" id="3.40.50.300:FF:000397">
    <property type="entry name" value="Probable ATP-dependent RNA helicase DDX4"/>
    <property type="match status" value="1"/>
</dbReference>
<dbReference type="GO" id="GO:0022857">
    <property type="term" value="F:transmembrane transporter activity"/>
    <property type="evidence" value="ECO:0007669"/>
    <property type="project" value="InterPro"/>
</dbReference>
<dbReference type="InterPro" id="IPR044763">
    <property type="entry name" value="Ded1/Dbp1_DEADc"/>
</dbReference>
<dbReference type="SMART" id="SM00490">
    <property type="entry name" value="HELICc"/>
    <property type="match status" value="1"/>
</dbReference>
<evidence type="ECO:0000256" key="11">
    <source>
        <dbReference type="ARBA" id="ARBA00024405"/>
    </source>
</evidence>
<evidence type="ECO:0000313" key="22">
    <source>
        <dbReference type="Proteomes" id="UP000738325"/>
    </source>
</evidence>
<feature type="transmembrane region" description="Helical" evidence="16">
    <location>
        <begin position="81"/>
        <end position="105"/>
    </location>
</feature>
<evidence type="ECO:0000256" key="2">
    <source>
        <dbReference type="ARBA" id="ARBA00012552"/>
    </source>
</evidence>
<dbReference type="Gene3D" id="3.40.50.300">
    <property type="entry name" value="P-loop containing nucleotide triphosphate hydrolases"/>
    <property type="match status" value="2"/>
</dbReference>
<keyword evidence="22" id="KW-1185">Reference proteome</keyword>
<dbReference type="EMBL" id="JAAAIP010000601">
    <property type="protein sequence ID" value="KAG0314584.1"/>
    <property type="molecule type" value="Genomic_DNA"/>
</dbReference>
<dbReference type="Pfam" id="PF07690">
    <property type="entry name" value="MFS_1"/>
    <property type="match status" value="1"/>
</dbReference>
<dbReference type="InterPro" id="IPR000629">
    <property type="entry name" value="RNA-helicase_DEAD-box_CS"/>
</dbReference>
<dbReference type="OrthoDB" id="2130629at2759"/>
<feature type="transmembrane region" description="Helical" evidence="16">
    <location>
        <begin position="51"/>
        <end position="69"/>
    </location>
</feature>
<evidence type="ECO:0000256" key="12">
    <source>
        <dbReference type="ARBA" id="ARBA00025161"/>
    </source>
</evidence>
<feature type="domain" description="DEAD-box RNA helicase Q" evidence="20">
    <location>
        <begin position="600"/>
        <end position="628"/>
    </location>
</feature>
<evidence type="ECO:0000259" key="17">
    <source>
        <dbReference type="PROSITE" id="PS50850"/>
    </source>
</evidence>
<evidence type="ECO:0000256" key="14">
    <source>
        <dbReference type="PROSITE-ProRule" id="PRU00552"/>
    </source>
</evidence>
<comment type="subcellular location">
    <subcellularLocation>
        <location evidence="1">Membrane</location>
        <topology evidence="1">Multi-pass membrane protein</topology>
    </subcellularLocation>
</comment>
<name>A0A9P6R984_9FUNG</name>
<keyword evidence="8" id="KW-0694">RNA-binding</keyword>
<keyword evidence="16" id="KW-1133">Transmembrane helix</keyword>
<feature type="domain" description="Helicase C-terminal" evidence="19">
    <location>
        <begin position="851"/>
        <end position="995"/>
    </location>
</feature>
<feature type="transmembrane region" description="Helical" evidence="16">
    <location>
        <begin position="300"/>
        <end position="321"/>
    </location>
</feature>
<feature type="transmembrane region" description="Helical" evidence="16">
    <location>
        <begin position="430"/>
        <end position="450"/>
    </location>
</feature>
<evidence type="ECO:0000256" key="16">
    <source>
        <dbReference type="SAM" id="Phobius"/>
    </source>
</evidence>
<dbReference type="PANTHER" id="PTHR47958">
    <property type="entry name" value="ATP-DEPENDENT RNA HELICASE DBP3"/>
    <property type="match status" value="1"/>
</dbReference>
<evidence type="ECO:0000256" key="3">
    <source>
        <dbReference type="ARBA" id="ARBA00022540"/>
    </source>
</evidence>
<feature type="domain" description="Major facilitator superfamily (MFS) profile" evidence="17">
    <location>
        <begin position="15"/>
        <end position="454"/>
    </location>
</feature>
<dbReference type="InterPro" id="IPR011701">
    <property type="entry name" value="MFS"/>
</dbReference>
<dbReference type="PROSITE" id="PS00039">
    <property type="entry name" value="DEAD_ATP_HELICASE"/>
    <property type="match status" value="1"/>
</dbReference>
<accession>A0A9P6R984</accession>
<feature type="region of interest" description="Disordered" evidence="15">
    <location>
        <begin position="1009"/>
        <end position="1054"/>
    </location>
</feature>
<dbReference type="InterPro" id="IPR036259">
    <property type="entry name" value="MFS_trans_sf"/>
</dbReference>
<evidence type="ECO:0000256" key="5">
    <source>
        <dbReference type="ARBA" id="ARBA00022801"/>
    </source>
</evidence>
<dbReference type="EC" id="3.6.4.13" evidence="2"/>
<dbReference type="PROSITE" id="PS51192">
    <property type="entry name" value="HELICASE_ATP_BIND_1"/>
    <property type="match status" value="1"/>
</dbReference>
<evidence type="ECO:0000256" key="6">
    <source>
        <dbReference type="ARBA" id="ARBA00022806"/>
    </source>
</evidence>
<dbReference type="GO" id="GO:0016020">
    <property type="term" value="C:membrane"/>
    <property type="evidence" value="ECO:0007669"/>
    <property type="project" value="UniProtKB-SubCell"/>
</dbReference>
<dbReference type="InterPro" id="IPR027417">
    <property type="entry name" value="P-loop_NTPase"/>
</dbReference>
<dbReference type="CDD" id="cd17967">
    <property type="entry name" value="DEADc_DDX3_DDX4"/>
    <property type="match status" value="1"/>
</dbReference>
<comment type="function">
    <text evidence="12">ATP-binding RNA helicase involved in translation initiation. Remodels RNA in response to ADP and ATP concentrations by facilitating disruption, but also formation of RNA duplexes.</text>
</comment>
<evidence type="ECO:0000256" key="7">
    <source>
        <dbReference type="ARBA" id="ARBA00022840"/>
    </source>
</evidence>
<keyword evidence="3" id="KW-0648">Protein biosynthesis</keyword>
<dbReference type="InterPro" id="IPR001650">
    <property type="entry name" value="Helicase_C-like"/>
</dbReference>
<dbReference type="Pfam" id="PF00270">
    <property type="entry name" value="DEAD"/>
    <property type="match status" value="1"/>
</dbReference>
<feature type="transmembrane region" description="Helical" evidence="16">
    <location>
        <begin position="265"/>
        <end position="288"/>
    </location>
</feature>
<evidence type="ECO:0000256" key="1">
    <source>
        <dbReference type="ARBA" id="ARBA00004141"/>
    </source>
</evidence>
<feature type="transmembrane region" description="Helical" evidence="16">
    <location>
        <begin position="198"/>
        <end position="217"/>
    </location>
</feature>
<dbReference type="PROSITE" id="PS51194">
    <property type="entry name" value="HELICASE_CTER"/>
    <property type="match status" value="1"/>
</dbReference>
<dbReference type="CDD" id="cd18787">
    <property type="entry name" value="SF2_C_DEAD"/>
    <property type="match status" value="1"/>
</dbReference>
<keyword evidence="7" id="KW-0067">ATP-binding</keyword>
<dbReference type="InterPro" id="IPR020846">
    <property type="entry name" value="MFS_dom"/>
</dbReference>
<dbReference type="SUPFAM" id="SSF52540">
    <property type="entry name" value="P-loop containing nucleoside triphosphate hydrolases"/>
    <property type="match status" value="2"/>
</dbReference>
<comment type="similarity">
    <text evidence="9">Belongs to the DEAD box helicase family. DDX3/DED1 subfamily.</text>
</comment>
<comment type="caution">
    <text evidence="21">The sequence shown here is derived from an EMBL/GenBank/DDBJ whole genome shotgun (WGS) entry which is preliminary data.</text>
</comment>
<dbReference type="GO" id="GO:0003724">
    <property type="term" value="F:RNA helicase activity"/>
    <property type="evidence" value="ECO:0007669"/>
    <property type="project" value="UniProtKB-EC"/>
</dbReference>
<dbReference type="InterPro" id="IPR014014">
    <property type="entry name" value="RNA_helicase_DEAD_Q_motif"/>
</dbReference>
<dbReference type="PROSITE" id="PS51195">
    <property type="entry name" value="Q_MOTIF"/>
    <property type="match status" value="1"/>
</dbReference>
<keyword evidence="16" id="KW-0812">Transmembrane</keyword>
<reference evidence="21" key="1">
    <citation type="journal article" date="2020" name="Fungal Divers.">
        <title>Resolving the Mortierellaceae phylogeny through synthesis of multi-gene phylogenetics and phylogenomics.</title>
        <authorList>
            <person name="Vandepol N."/>
            <person name="Liber J."/>
            <person name="Desiro A."/>
            <person name="Na H."/>
            <person name="Kennedy M."/>
            <person name="Barry K."/>
            <person name="Grigoriev I.V."/>
            <person name="Miller A.N."/>
            <person name="O'Donnell K."/>
            <person name="Stajich J.E."/>
            <person name="Bonito G."/>
        </authorList>
    </citation>
    <scope>NUCLEOTIDE SEQUENCE</scope>
    <source>
        <strain evidence="21">REB-010B</strain>
    </source>
</reference>
<keyword evidence="16" id="KW-0472">Membrane</keyword>
<dbReference type="SMART" id="SM00487">
    <property type="entry name" value="DEXDc"/>
    <property type="match status" value="1"/>
</dbReference>
<sequence length="1054" mass="115722">MLVNPTVKSTPKWSILVVLCLAQFLDVANLSAVNISLPTIKLELGFSGSQLSWIVNAFTLTFGTFLLIGGKLGDKYGHKRFFLAGLIWFSVWSLICGLSRGVIMLCVARAMQGLGAAATIPNALALIQLAYTEKVENSRALSVFSSSGALGYGIGLVLGGVFTATVGWKSAIMGVVVAVVAFFVIPETHPSIRANIKLDIGGAITITVALLSIAYSFSDGHWSSVHVIVCLVLGVFLLFIFVWIEKRVESPMLPMSIFRTRMFSVMLLVGAFYQTWYLVYNLYCTLIFQEIMGYGALNTAYAFFPLAFPGLILNPMAGYLIPKVGVKPLLVVGTSCMAISAALFAVTDSNSGYWLLPFTSMCIGEVGIAMTYTSAIVATLTMAKSGEHGLNSAVFSVAMQAGSGVGLSIINAISDAVINSTGSHMKGYQIGLWIGFALTLLCMMITLVFVPSKATLERKSIARVEKAGGKDVMVNEALADMAYTQPAILDKSAYTEVDIECIEKEDGGKEVLGDKTTMSDTVGKWGRRETSTSDSLAWASEQRVYEWRDDYTLETAPDDPGLEADLFDEENRVNTGINFKNYAQMKVSIRDGPPNLEPLQTFADADLHPSVLQNVLRMNYTEPTPIQKNAIPILEKNYDLMACAQTGSGKTAAFLVPIISMILKKIASGRIRPARSHVGQGRFKALPLVLVILPTRELAIQLFEESRRFAYKTPLRPVAVYGGASPAVQNEQVRRGCDILIATPGRLQDMIERGNISLAFVRHVVLDEADRMLDMGFEPQIRKIMLSSNLPRDESLQTLMFSATFPNQIQVLARDFLKEDYCRLRIGRIGGTTTDITQRVLYVNDFDKNDTVVEILLEIPPSRTMIFVQTKRTADSLDDYLYNKMFPTCSIHGDRNQAEREQSLRAFKTGRSPILIATAVASRGLDIKDVMHVINYDLCDDIDEYVHRIGRTARAGNHGLATSFYNEKYVSLAPQLTKLLQECEQEIPEFLKSYVDPDVTYETEEFLDEEEIQGLRGSDDGDGVGTGDDGSAWDANTGDWGMGDDHQTSTSSGW</sequence>
<evidence type="ECO:0000259" key="18">
    <source>
        <dbReference type="PROSITE" id="PS51192"/>
    </source>
</evidence>
<keyword evidence="5" id="KW-0378">Hydrolase</keyword>